<evidence type="ECO:0000313" key="4">
    <source>
        <dbReference type="EMBL" id="XAO73643.1"/>
    </source>
</evidence>
<feature type="region of interest" description="Disordered" evidence="3">
    <location>
        <begin position="1"/>
        <end position="22"/>
    </location>
</feature>
<accession>A0AAU6WM66</accession>
<name>A0AAU6WM66_9FLAO</name>
<reference evidence="4 5" key="1">
    <citation type="submission" date="2024-04" db="EMBL/GenBank/DDBJ databases">
        <title>Genome sequencing and assembly of rice foliar adapted Chryseobacterium endophyticum OsEnb-ALM-A6.</title>
        <authorList>
            <person name="Kumar S."/>
            <person name="Javed M."/>
            <person name="Chouhan V."/>
            <person name="Charishma K."/>
            <person name="Patel A."/>
            <person name="Kumar M."/>
            <person name="Sahu K.P."/>
            <person name="Kumar A."/>
        </authorList>
    </citation>
    <scope>NUCLEOTIDE SEQUENCE [LARGE SCALE GENOMIC DNA]</scope>
    <source>
        <strain evidence="4 5">OsEnb-ALM-A6</strain>
    </source>
</reference>
<evidence type="ECO:0000256" key="1">
    <source>
        <dbReference type="ARBA" id="ARBA00006484"/>
    </source>
</evidence>
<keyword evidence="5" id="KW-1185">Reference proteome</keyword>
<organism evidence="4 5">
    <name type="scientific">Chryseobacterium endophyticum</name>
    <dbReference type="NCBI Taxonomy" id="1854762"/>
    <lineage>
        <taxon>Bacteria</taxon>
        <taxon>Pseudomonadati</taxon>
        <taxon>Bacteroidota</taxon>
        <taxon>Flavobacteriia</taxon>
        <taxon>Flavobacteriales</taxon>
        <taxon>Weeksellaceae</taxon>
        <taxon>Chryseobacterium group</taxon>
        <taxon>Chryseobacterium</taxon>
    </lineage>
</organism>
<dbReference type="PANTHER" id="PTHR43669:SF3">
    <property type="entry name" value="ALCOHOL DEHYDROGENASE, PUTATIVE (AFU_ORTHOLOGUE AFUA_3G03445)-RELATED"/>
    <property type="match status" value="1"/>
</dbReference>
<comment type="similarity">
    <text evidence="1">Belongs to the short-chain dehydrogenases/reductases (SDR) family.</text>
</comment>
<dbReference type="InterPro" id="IPR002347">
    <property type="entry name" value="SDR_fam"/>
</dbReference>
<proteinExistence type="inferred from homology"/>
<sequence>MKTLSGNASLITGSGNSGIGHATSKEISAQGAKVITAGHNEEKLKKSASQLNILGLVPDQSQLKSMNKLVENVNKEFQKIDILLIIGSPFLKI</sequence>
<dbReference type="InterPro" id="IPR036291">
    <property type="entry name" value="NAD(P)-bd_dom_sf"/>
</dbReference>
<dbReference type="RefSeq" id="WP_294201887.1">
    <property type="nucleotide sequence ID" value="NZ_CP154834.1"/>
</dbReference>
<keyword evidence="2" id="KW-0560">Oxidoreductase</keyword>
<dbReference type="SUPFAM" id="SSF51735">
    <property type="entry name" value="NAD(P)-binding Rossmann-fold domains"/>
    <property type="match status" value="1"/>
</dbReference>
<dbReference type="Proteomes" id="UP001463665">
    <property type="component" value="Chromosome"/>
</dbReference>
<gene>
    <name evidence="4" type="ORF">AAFP95_18265</name>
</gene>
<dbReference type="EMBL" id="CP154834">
    <property type="protein sequence ID" value="XAO73643.1"/>
    <property type="molecule type" value="Genomic_DNA"/>
</dbReference>
<feature type="compositionally biased region" description="Polar residues" evidence="3">
    <location>
        <begin position="1"/>
        <end position="14"/>
    </location>
</feature>
<evidence type="ECO:0000256" key="2">
    <source>
        <dbReference type="ARBA" id="ARBA00023002"/>
    </source>
</evidence>
<dbReference type="Gene3D" id="3.40.50.720">
    <property type="entry name" value="NAD(P)-binding Rossmann-like Domain"/>
    <property type="match status" value="1"/>
</dbReference>
<dbReference type="PANTHER" id="PTHR43669">
    <property type="entry name" value="5-KETO-D-GLUCONATE 5-REDUCTASE"/>
    <property type="match status" value="1"/>
</dbReference>
<protein>
    <submittedName>
        <fullName evidence="4">SDR family NAD(P)-dependent oxidoreductase</fullName>
    </submittedName>
</protein>
<evidence type="ECO:0000256" key="3">
    <source>
        <dbReference type="SAM" id="MobiDB-lite"/>
    </source>
</evidence>
<dbReference type="AlphaFoldDB" id="A0AAU6WM66"/>
<evidence type="ECO:0000313" key="5">
    <source>
        <dbReference type="Proteomes" id="UP001463665"/>
    </source>
</evidence>
<dbReference type="Pfam" id="PF00106">
    <property type="entry name" value="adh_short"/>
    <property type="match status" value="1"/>
</dbReference>
<dbReference type="GO" id="GO:0016491">
    <property type="term" value="F:oxidoreductase activity"/>
    <property type="evidence" value="ECO:0007669"/>
    <property type="project" value="UniProtKB-KW"/>
</dbReference>